<protein>
    <submittedName>
        <fullName evidence="1">Uncharacterized protein</fullName>
    </submittedName>
</protein>
<comment type="caution">
    <text evidence="1">The sequence shown here is derived from an EMBL/GenBank/DDBJ whole genome shotgun (WGS) entry which is preliminary data.</text>
</comment>
<dbReference type="AlphaFoldDB" id="A0AAV4XKI0"/>
<keyword evidence="2" id="KW-1185">Reference proteome</keyword>
<dbReference type="Proteomes" id="UP001054945">
    <property type="component" value="Unassembled WGS sequence"/>
</dbReference>
<proteinExistence type="predicted"/>
<sequence length="93" mass="11211">MNILCIAEHSLIPSREREQRRKHPHFPDLFRFPGALHYGVFLNGCPNEKNIRGFLDLRAQVKNYGSKQRMFGNQYLRKEFKEIFSFGFYRFVR</sequence>
<evidence type="ECO:0000313" key="2">
    <source>
        <dbReference type="Proteomes" id="UP001054945"/>
    </source>
</evidence>
<accession>A0AAV4XKI0</accession>
<dbReference type="EMBL" id="BPLR01017879">
    <property type="protein sequence ID" value="GIY95177.1"/>
    <property type="molecule type" value="Genomic_DNA"/>
</dbReference>
<reference evidence="1 2" key="1">
    <citation type="submission" date="2021-06" db="EMBL/GenBank/DDBJ databases">
        <title>Caerostris extrusa draft genome.</title>
        <authorList>
            <person name="Kono N."/>
            <person name="Arakawa K."/>
        </authorList>
    </citation>
    <scope>NUCLEOTIDE SEQUENCE [LARGE SCALE GENOMIC DNA]</scope>
</reference>
<gene>
    <name evidence="1" type="ORF">CEXT_96601</name>
</gene>
<organism evidence="1 2">
    <name type="scientific">Caerostris extrusa</name>
    <name type="common">Bark spider</name>
    <name type="synonym">Caerostris bankana</name>
    <dbReference type="NCBI Taxonomy" id="172846"/>
    <lineage>
        <taxon>Eukaryota</taxon>
        <taxon>Metazoa</taxon>
        <taxon>Ecdysozoa</taxon>
        <taxon>Arthropoda</taxon>
        <taxon>Chelicerata</taxon>
        <taxon>Arachnida</taxon>
        <taxon>Araneae</taxon>
        <taxon>Araneomorphae</taxon>
        <taxon>Entelegynae</taxon>
        <taxon>Araneoidea</taxon>
        <taxon>Araneidae</taxon>
        <taxon>Caerostris</taxon>
    </lineage>
</organism>
<name>A0AAV4XKI0_CAEEX</name>
<evidence type="ECO:0000313" key="1">
    <source>
        <dbReference type="EMBL" id="GIY95177.1"/>
    </source>
</evidence>